<dbReference type="InterPro" id="IPR013783">
    <property type="entry name" value="Ig-like_fold"/>
</dbReference>
<feature type="region of interest" description="Disordered" evidence="2">
    <location>
        <begin position="111"/>
        <end position="141"/>
    </location>
</feature>
<dbReference type="Proteomes" id="UP000775877">
    <property type="component" value="Unassembled WGS sequence"/>
</dbReference>
<protein>
    <recommendedName>
        <fullName evidence="1">Probable pectate lyase C</fullName>
    </recommendedName>
</protein>
<proteinExistence type="predicted"/>
<dbReference type="SUPFAM" id="SSF51126">
    <property type="entry name" value="Pectin lyase-like"/>
    <property type="match status" value="1"/>
</dbReference>
<evidence type="ECO:0000256" key="2">
    <source>
        <dbReference type="SAM" id="MobiDB-lite"/>
    </source>
</evidence>
<reference evidence="5" key="2">
    <citation type="journal article" date="2021" name="Microbiome">
        <title>Successional dynamics and alternative stable states in a saline activated sludge microbial community over 9 years.</title>
        <authorList>
            <person name="Wang Y."/>
            <person name="Ye J."/>
            <person name="Ju F."/>
            <person name="Liu L."/>
            <person name="Boyd J.A."/>
            <person name="Deng Y."/>
            <person name="Parks D.H."/>
            <person name="Jiang X."/>
            <person name="Yin X."/>
            <person name="Woodcroft B.J."/>
            <person name="Tyson G.W."/>
            <person name="Hugenholtz P."/>
            <person name="Polz M.F."/>
            <person name="Zhang T."/>
        </authorList>
    </citation>
    <scope>NUCLEOTIDE SEQUENCE</scope>
    <source>
        <strain evidence="5">HKST-UBA13</strain>
    </source>
</reference>
<dbReference type="Gene3D" id="2.60.40.10">
    <property type="entry name" value="Immunoglobulins"/>
    <property type="match status" value="1"/>
</dbReference>
<dbReference type="InterPro" id="IPR018247">
    <property type="entry name" value="EF_Hand_1_Ca_BS"/>
</dbReference>
<evidence type="ECO:0000256" key="1">
    <source>
        <dbReference type="ARBA" id="ARBA00016512"/>
    </source>
</evidence>
<comment type="caution">
    <text evidence="5">The sequence shown here is derived from an EMBL/GenBank/DDBJ whole genome shotgun (WGS) entry which is preliminary data.</text>
</comment>
<reference evidence="5" key="1">
    <citation type="submission" date="2020-04" db="EMBL/GenBank/DDBJ databases">
        <authorList>
            <person name="Zhang T."/>
        </authorList>
    </citation>
    <scope>NUCLEOTIDE SEQUENCE</scope>
    <source>
        <strain evidence="5">HKST-UBA13</strain>
    </source>
</reference>
<evidence type="ECO:0000313" key="6">
    <source>
        <dbReference type="Proteomes" id="UP000775877"/>
    </source>
</evidence>
<dbReference type="InterPro" id="IPR003961">
    <property type="entry name" value="FN3_dom"/>
</dbReference>
<gene>
    <name evidence="5" type="ORF">KC678_00835</name>
</gene>
<dbReference type="EMBL" id="JAGQLJ010000014">
    <property type="protein sequence ID" value="MCA9380792.1"/>
    <property type="molecule type" value="Genomic_DNA"/>
</dbReference>
<dbReference type="CDD" id="cd00063">
    <property type="entry name" value="FN3"/>
    <property type="match status" value="1"/>
</dbReference>
<keyword evidence="3" id="KW-0812">Transmembrane</keyword>
<name>A0A955L0A4_9BACT</name>
<accession>A0A955L0A4</accession>
<feature type="compositionally biased region" description="Gly residues" evidence="2">
    <location>
        <begin position="112"/>
        <end position="132"/>
    </location>
</feature>
<evidence type="ECO:0000313" key="5">
    <source>
        <dbReference type="EMBL" id="MCA9380792.1"/>
    </source>
</evidence>
<feature type="domain" description="Fibronectin type-III" evidence="4">
    <location>
        <begin position="560"/>
        <end position="649"/>
    </location>
</feature>
<feature type="transmembrane region" description="Helical" evidence="3">
    <location>
        <begin position="10"/>
        <end position="27"/>
    </location>
</feature>
<evidence type="ECO:0000256" key="3">
    <source>
        <dbReference type="SAM" id="Phobius"/>
    </source>
</evidence>
<dbReference type="PROSITE" id="PS50853">
    <property type="entry name" value="FN3"/>
    <property type="match status" value="1"/>
</dbReference>
<sequence>MIKVQKHSKAILLIMILGLIAILAMYYKENFASSANNQVLVANVDTKCNGDFNHSGRVDIVDFAFFAYNYNKQIDCALDITGDDCQLTLNDFSVFAKDLYGKEAVCVETSGGSSGAGGGSSSSGSGSSGSGGSSQEQNNNTVVDDEDGAIYLDNQLSTNCTSNNYSRSNRNCTGSDGNAYSTFDQAVSNLSSGGLLVIRDGIYRQNTFVFGPAGGGFNTRTIIRGASGERAILTRSDDLPPAVSIYDYVRVEGLWMGGSWDKVGDGGLMNVGNYGGPQIGTGKEIVNNTIFGYKTGINIGTSRFITIQGNRLIHNGNGAYDHGMYISGGGTTASNHIIVDNNVVVDGEGYGIHEYHRPVTSIITRNFVANHSAGGIVVDDQEALVANNFAWKMTPGVQFQDEQFVFINNILGPESPMWNFSRTNITIDTNVFFPHSDRSNQQTTYGVNDIRLNDSDITSTLGITESIIDTNLQNIDQAFYQSVQNIYSNSSIDTYFDALEIAPAGASALVDGGINWLDFTNSIDIGPQVSGNFDEGILWKLFREQGLIDKNEDRTAHAPAPSISNVSSQVTSSTATITWNTNESTDASVLYGTTQLYGYFAYDNTGSTNHSITLTNLNACTTYNFRARSRDVDYLITASEPLTFTTSCN</sequence>
<dbReference type="PROSITE" id="PS00018">
    <property type="entry name" value="EF_HAND_1"/>
    <property type="match status" value="1"/>
</dbReference>
<evidence type="ECO:0000259" key="4">
    <source>
        <dbReference type="PROSITE" id="PS50853"/>
    </source>
</evidence>
<keyword evidence="3" id="KW-1133">Transmembrane helix</keyword>
<dbReference type="AlphaFoldDB" id="A0A955L0A4"/>
<dbReference type="InterPro" id="IPR011050">
    <property type="entry name" value="Pectin_lyase_fold/virulence"/>
</dbReference>
<keyword evidence="3" id="KW-0472">Membrane</keyword>
<organism evidence="5 6">
    <name type="scientific">Candidatus Dojkabacteria bacterium</name>
    <dbReference type="NCBI Taxonomy" id="2099670"/>
    <lineage>
        <taxon>Bacteria</taxon>
        <taxon>Candidatus Dojkabacteria</taxon>
    </lineage>
</organism>
<dbReference type="InterPro" id="IPR012334">
    <property type="entry name" value="Pectin_lyas_fold"/>
</dbReference>
<dbReference type="Gene3D" id="2.160.20.10">
    <property type="entry name" value="Single-stranded right-handed beta-helix, Pectin lyase-like"/>
    <property type="match status" value="1"/>
</dbReference>